<dbReference type="Gene3D" id="1.10.150.240">
    <property type="entry name" value="Putative phosphatase, domain 2"/>
    <property type="match status" value="1"/>
</dbReference>
<dbReference type="SFLD" id="SFLDG01129">
    <property type="entry name" value="C1.5:_HAD__Beta-PGM__Phosphata"/>
    <property type="match status" value="1"/>
</dbReference>
<dbReference type="InterPro" id="IPR023214">
    <property type="entry name" value="HAD_sf"/>
</dbReference>
<dbReference type="PANTHER" id="PTHR18901:SF38">
    <property type="entry name" value="PSEUDOURIDINE-5'-PHOSPHATASE"/>
    <property type="match status" value="1"/>
</dbReference>
<dbReference type="RefSeq" id="WP_055470715.1">
    <property type="nucleotide sequence ID" value="NZ_JBIRWE010000001.1"/>
</dbReference>
<name>A0ABW7ULY7_9ACTN</name>
<dbReference type="GO" id="GO:0016787">
    <property type="term" value="F:hydrolase activity"/>
    <property type="evidence" value="ECO:0007669"/>
    <property type="project" value="UniProtKB-KW"/>
</dbReference>
<dbReference type="PANTHER" id="PTHR18901">
    <property type="entry name" value="2-DEOXYGLUCOSE-6-PHOSPHATE PHOSPHATASE 2"/>
    <property type="match status" value="1"/>
</dbReference>
<dbReference type="CDD" id="cd07505">
    <property type="entry name" value="HAD_BPGM-like"/>
    <property type="match status" value="1"/>
</dbReference>
<reference evidence="1 2" key="1">
    <citation type="submission" date="2024-10" db="EMBL/GenBank/DDBJ databases">
        <title>The Natural Products Discovery Center: Release of the First 8490 Sequenced Strains for Exploring Actinobacteria Biosynthetic Diversity.</title>
        <authorList>
            <person name="Kalkreuter E."/>
            <person name="Kautsar S.A."/>
            <person name="Yang D."/>
            <person name="Bader C.D."/>
            <person name="Teijaro C.N."/>
            <person name="Fluegel L."/>
            <person name="Davis C.M."/>
            <person name="Simpson J.R."/>
            <person name="Lauterbach L."/>
            <person name="Steele A.D."/>
            <person name="Gui C."/>
            <person name="Meng S."/>
            <person name="Li G."/>
            <person name="Viehrig K."/>
            <person name="Ye F."/>
            <person name="Su P."/>
            <person name="Kiefer A.F."/>
            <person name="Nichols A."/>
            <person name="Cepeda A.J."/>
            <person name="Yan W."/>
            <person name="Fan B."/>
            <person name="Jiang Y."/>
            <person name="Adhikari A."/>
            <person name="Zheng C.-J."/>
            <person name="Schuster L."/>
            <person name="Cowan T.M."/>
            <person name="Smanski M.J."/>
            <person name="Chevrette M.G."/>
            <person name="De Carvalho L.P.S."/>
            <person name="Shen B."/>
        </authorList>
    </citation>
    <scope>NUCLEOTIDE SEQUENCE [LARGE SCALE GENOMIC DNA]</scope>
    <source>
        <strain evidence="1 2">NPDC020327</strain>
    </source>
</reference>
<dbReference type="SUPFAM" id="SSF56784">
    <property type="entry name" value="HAD-like"/>
    <property type="match status" value="1"/>
</dbReference>
<dbReference type="Proteomes" id="UP001611548">
    <property type="component" value="Unassembled WGS sequence"/>
</dbReference>
<organism evidence="1 2">
    <name type="scientific">Streptomyces pathocidini</name>
    <dbReference type="NCBI Taxonomy" id="1650571"/>
    <lineage>
        <taxon>Bacteria</taxon>
        <taxon>Bacillati</taxon>
        <taxon>Actinomycetota</taxon>
        <taxon>Actinomycetes</taxon>
        <taxon>Kitasatosporales</taxon>
        <taxon>Streptomycetaceae</taxon>
        <taxon>Streptomyces</taxon>
    </lineage>
</organism>
<dbReference type="InterPro" id="IPR036412">
    <property type="entry name" value="HAD-like_sf"/>
</dbReference>
<evidence type="ECO:0000313" key="2">
    <source>
        <dbReference type="Proteomes" id="UP001611548"/>
    </source>
</evidence>
<dbReference type="InterPro" id="IPR006439">
    <property type="entry name" value="HAD-SF_hydro_IA"/>
</dbReference>
<dbReference type="EMBL" id="JBIRWE010000001">
    <property type="protein sequence ID" value="MFI1962881.1"/>
    <property type="molecule type" value="Genomic_DNA"/>
</dbReference>
<evidence type="ECO:0000313" key="1">
    <source>
        <dbReference type="EMBL" id="MFI1962881.1"/>
    </source>
</evidence>
<dbReference type="Gene3D" id="3.40.50.1000">
    <property type="entry name" value="HAD superfamily/HAD-like"/>
    <property type="match status" value="1"/>
</dbReference>
<dbReference type="InterPro" id="IPR023198">
    <property type="entry name" value="PGP-like_dom2"/>
</dbReference>
<dbReference type="NCBIfam" id="TIGR01509">
    <property type="entry name" value="HAD-SF-IA-v3"/>
    <property type="match status" value="1"/>
</dbReference>
<proteinExistence type="predicted"/>
<dbReference type="Pfam" id="PF00702">
    <property type="entry name" value="Hydrolase"/>
    <property type="match status" value="1"/>
</dbReference>
<accession>A0ABW7ULY7</accession>
<keyword evidence="1" id="KW-0378">Hydrolase</keyword>
<protein>
    <submittedName>
        <fullName evidence="1">HAD family hydrolase</fullName>
    </submittedName>
</protein>
<dbReference type="SFLD" id="SFLDS00003">
    <property type="entry name" value="Haloacid_Dehalogenase"/>
    <property type="match status" value="1"/>
</dbReference>
<sequence>MSEQAEQRCQDLPAAVLFDMDGTLVDTEILWWRTAERVARGLGHTLGEADEPGVIGRSVADTAAHLHAATGGAGTLEEITADLDRRFLAAVESETVPRPGALRLLDLLAYEGVPAALVSASPRSVVDTVLKTLGPERFRVTVAEGETPRTKPAPDPYLAAAQALGADPSACVAVEDSPAGVASAEAAGCRVIAVPSFTPIGVGPGRTILGSLEEVGLPLLSGLSRPRSS</sequence>
<keyword evidence="2" id="KW-1185">Reference proteome</keyword>
<comment type="caution">
    <text evidence="1">The sequence shown here is derived from an EMBL/GenBank/DDBJ whole genome shotgun (WGS) entry which is preliminary data.</text>
</comment>
<gene>
    <name evidence="1" type="ORF">ACH429_01825</name>
</gene>